<feature type="compositionally biased region" description="Polar residues" evidence="1">
    <location>
        <begin position="106"/>
        <end position="118"/>
    </location>
</feature>
<dbReference type="PANTHER" id="PTHR39614">
    <property type="entry name" value="INTEGRAL MEMBRANE PROTEIN"/>
    <property type="match status" value="1"/>
</dbReference>
<dbReference type="OrthoDB" id="2744543at2759"/>
<name>A0A1R3RHR0_ASPC5</name>
<gene>
    <name evidence="2" type="ORF">ASPCADRAFT_398370</name>
</gene>
<proteinExistence type="predicted"/>
<sequence length="175" mass="18890">MTEALLVGLSIRLVWGVQMRRAQKATVIGAFGTRLLIVVLVLLRQGYLDRVDIENGLRGLSAVVVATEGLLHGSLMAATVPCLKPFVIAFNTGWGQGGPKEGSYLRSGTSGGPSSQPRSHLRSADDEITMLPPEGPSQRATPGKGARGWVIHETREWSLQTEYIEMRPLQGSAEQ</sequence>
<protein>
    <submittedName>
        <fullName evidence="2">Uncharacterized protein</fullName>
    </submittedName>
</protein>
<dbReference type="AlphaFoldDB" id="A0A1R3RHR0"/>
<feature type="region of interest" description="Disordered" evidence="1">
    <location>
        <begin position="100"/>
        <end position="149"/>
    </location>
</feature>
<dbReference type="Proteomes" id="UP000188318">
    <property type="component" value="Unassembled WGS sequence"/>
</dbReference>
<dbReference type="OMA" id="HETREWS"/>
<evidence type="ECO:0000313" key="2">
    <source>
        <dbReference type="EMBL" id="OOF94022.1"/>
    </source>
</evidence>
<dbReference type="EMBL" id="KV907503">
    <property type="protein sequence ID" value="OOF94022.1"/>
    <property type="molecule type" value="Genomic_DNA"/>
</dbReference>
<reference evidence="3" key="1">
    <citation type="journal article" date="2017" name="Genome Biol.">
        <title>Comparative genomics reveals high biological diversity and specific adaptations in the industrially and medically important fungal genus Aspergillus.</title>
        <authorList>
            <person name="de Vries R.P."/>
            <person name="Riley R."/>
            <person name="Wiebenga A."/>
            <person name="Aguilar-Osorio G."/>
            <person name="Amillis S."/>
            <person name="Uchima C.A."/>
            <person name="Anderluh G."/>
            <person name="Asadollahi M."/>
            <person name="Askin M."/>
            <person name="Barry K."/>
            <person name="Battaglia E."/>
            <person name="Bayram O."/>
            <person name="Benocci T."/>
            <person name="Braus-Stromeyer S.A."/>
            <person name="Caldana C."/>
            <person name="Canovas D."/>
            <person name="Cerqueira G.C."/>
            <person name="Chen F."/>
            <person name="Chen W."/>
            <person name="Choi C."/>
            <person name="Clum A."/>
            <person name="Dos Santos R.A."/>
            <person name="Damasio A.R."/>
            <person name="Diallinas G."/>
            <person name="Emri T."/>
            <person name="Fekete E."/>
            <person name="Flipphi M."/>
            <person name="Freyberg S."/>
            <person name="Gallo A."/>
            <person name="Gournas C."/>
            <person name="Habgood R."/>
            <person name="Hainaut M."/>
            <person name="Harispe M.L."/>
            <person name="Henrissat B."/>
            <person name="Hilden K.S."/>
            <person name="Hope R."/>
            <person name="Hossain A."/>
            <person name="Karabika E."/>
            <person name="Karaffa L."/>
            <person name="Karanyi Z."/>
            <person name="Krasevec N."/>
            <person name="Kuo A."/>
            <person name="Kusch H."/>
            <person name="LaButti K."/>
            <person name="Lagendijk E.L."/>
            <person name="Lapidus A."/>
            <person name="Levasseur A."/>
            <person name="Lindquist E."/>
            <person name="Lipzen A."/>
            <person name="Logrieco A.F."/>
            <person name="MacCabe A."/>
            <person name="Maekelae M.R."/>
            <person name="Malavazi I."/>
            <person name="Melin P."/>
            <person name="Meyer V."/>
            <person name="Mielnichuk N."/>
            <person name="Miskei M."/>
            <person name="Molnar A.P."/>
            <person name="Mule G."/>
            <person name="Ngan C.Y."/>
            <person name="Orejas M."/>
            <person name="Orosz E."/>
            <person name="Ouedraogo J.P."/>
            <person name="Overkamp K.M."/>
            <person name="Park H.-S."/>
            <person name="Perrone G."/>
            <person name="Piumi F."/>
            <person name="Punt P.J."/>
            <person name="Ram A.F."/>
            <person name="Ramon A."/>
            <person name="Rauscher S."/>
            <person name="Record E."/>
            <person name="Riano-Pachon D.M."/>
            <person name="Robert V."/>
            <person name="Roehrig J."/>
            <person name="Ruller R."/>
            <person name="Salamov A."/>
            <person name="Salih N.S."/>
            <person name="Samson R.A."/>
            <person name="Sandor E."/>
            <person name="Sanguinetti M."/>
            <person name="Schuetze T."/>
            <person name="Sepcic K."/>
            <person name="Shelest E."/>
            <person name="Sherlock G."/>
            <person name="Sophianopoulou V."/>
            <person name="Squina F.M."/>
            <person name="Sun H."/>
            <person name="Susca A."/>
            <person name="Todd R.B."/>
            <person name="Tsang A."/>
            <person name="Unkles S.E."/>
            <person name="van de Wiele N."/>
            <person name="van Rossen-Uffink D."/>
            <person name="Oliveira J.V."/>
            <person name="Vesth T.C."/>
            <person name="Visser J."/>
            <person name="Yu J.-H."/>
            <person name="Zhou M."/>
            <person name="Andersen M.R."/>
            <person name="Archer D.B."/>
            <person name="Baker S.E."/>
            <person name="Benoit I."/>
            <person name="Brakhage A.A."/>
            <person name="Braus G.H."/>
            <person name="Fischer R."/>
            <person name="Frisvad J.C."/>
            <person name="Goldman G.H."/>
            <person name="Houbraken J."/>
            <person name="Oakley B."/>
            <person name="Pocsi I."/>
            <person name="Scazzocchio C."/>
            <person name="Seiboth B."/>
            <person name="vanKuyk P.A."/>
            <person name="Wortman J."/>
            <person name="Dyer P.S."/>
            <person name="Grigoriev I.V."/>
        </authorList>
    </citation>
    <scope>NUCLEOTIDE SEQUENCE [LARGE SCALE GENOMIC DNA]</scope>
    <source>
        <strain evidence="3">ITEM 5010</strain>
    </source>
</reference>
<evidence type="ECO:0000313" key="3">
    <source>
        <dbReference type="Proteomes" id="UP000188318"/>
    </source>
</evidence>
<dbReference type="VEuPathDB" id="FungiDB:ASPCADRAFT_398370"/>
<evidence type="ECO:0000256" key="1">
    <source>
        <dbReference type="SAM" id="MobiDB-lite"/>
    </source>
</evidence>
<dbReference type="PANTHER" id="PTHR39614:SF2">
    <property type="entry name" value="INTEGRAL MEMBRANE PROTEIN"/>
    <property type="match status" value="1"/>
</dbReference>
<organism evidence="2 3">
    <name type="scientific">Aspergillus carbonarius (strain ITEM 5010)</name>
    <dbReference type="NCBI Taxonomy" id="602072"/>
    <lineage>
        <taxon>Eukaryota</taxon>
        <taxon>Fungi</taxon>
        <taxon>Dikarya</taxon>
        <taxon>Ascomycota</taxon>
        <taxon>Pezizomycotina</taxon>
        <taxon>Eurotiomycetes</taxon>
        <taxon>Eurotiomycetidae</taxon>
        <taxon>Eurotiales</taxon>
        <taxon>Aspergillaceae</taxon>
        <taxon>Aspergillus</taxon>
        <taxon>Aspergillus subgen. Circumdati</taxon>
    </lineage>
</organism>
<accession>A0A1R3RHR0</accession>
<keyword evidence="3" id="KW-1185">Reference proteome</keyword>